<feature type="compositionally biased region" description="Acidic residues" evidence="1">
    <location>
        <begin position="1714"/>
        <end position="1727"/>
    </location>
</feature>
<feature type="compositionally biased region" description="Low complexity" evidence="1">
    <location>
        <begin position="1089"/>
        <end position="1109"/>
    </location>
</feature>
<feature type="compositionally biased region" description="Low complexity" evidence="1">
    <location>
        <begin position="3802"/>
        <end position="3814"/>
    </location>
</feature>
<feature type="compositionally biased region" description="Basic and acidic residues" evidence="1">
    <location>
        <begin position="1762"/>
        <end position="1789"/>
    </location>
</feature>
<feature type="compositionally biased region" description="Basic and acidic residues" evidence="1">
    <location>
        <begin position="3474"/>
        <end position="3492"/>
    </location>
</feature>
<feature type="region of interest" description="Disordered" evidence="1">
    <location>
        <begin position="3286"/>
        <end position="3371"/>
    </location>
</feature>
<feature type="compositionally biased region" description="Basic and acidic residues" evidence="1">
    <location>
        <begin position="3296"/>
        <end position="3305"/>
    </location>
</feature>
<feature type="compositionally biased region" description="Basic and acidic residues" evidence="1">
    <location>
        <begin position="2323"/>
        <end position="2383"/>
    </location>
</feature>
<evidence type="ECO:0000313" key="3">
    <source>
        <dbReference type="Proteomes" id="UP000007494"/>
    </source>
</evidence>
<feature type="compositionally biased region" description="Acidic residues" evidence="1">
    <location>
        <begin position="2945"/>
        <end position="2957"/>
    </location>
</feature>
<feature type="region of interest" description="Disordered" evidence="1">
    <location>
        <begin position="1089"/>
        <end position="1111"/>
    </location>
</feature>
<keyword evidence="3" id="KW-1185">Reference proteome</keyword>
<feature type="region of interest" description="Disordered" evidence="1">
    <location>
        <begin position="907"/>
        <end position="998"/>
    </location>
</feature>
<reference evidence="3" key="1">
    <citation type="journal article" date="2012" name="PLoS Pathog.">
        <title>Comparative genomics of the apicomplexan parasites Toxoplasma gondii and Neospora caninum: Coccidia differing in host range and transmission strategy.</title>
        <authorList>
            <person name="Reid A.J."/>
            <person name="Vermont S.J."/>
            <person name="Cotton J.A."/>
            <person name="Harris D."/>
            <person name="Hill-Cawthorne G.A."/>
            <person name="Konen-Waisman S."/>
            <person name="Latham S.M."/>
            <person name="Mourier T."/>
            <person name="Norton R."/>
            <person name="Quail M.A."/>
            <person name="Sanders M."/>
            <person name="Shanmugam D."/>
            <person name="Sohal A."/>
            <person name="Wasmuth J.D."/>
            <person name="Brunk B."/>
            <person name="Grigg M.E."/>
            <person name="Howard J.C."/>
            <person name="Parkinson J."/>
            <person name="Roos D.S."/>
            <person name="Trees A.J."/>
            <person name="Berriman M."/>
            <person name="Pain A."/>
            <person name="Wastling J.M."/>
        </authorList>
    </citation>
    <scope>NUCLEOTIDE SEQUENCE [LARGE SCALE GENOMIC DNA]</scope>
    <source>
        <strain evidence="3">Liverpool</strain>
    </source>
</reference>
<feature type="compositionally biased region" description="Basic and acidic residues" evidence="1">
    <location>
        <begin position="331"/>
        <end position="349"/>
    </location>
</feature>
<feature type="compositionally biased region" description="Basic and acidic residues" evidence="1">
    <location>
        <begin position="3769"/>
        <end position="3787"/>
    </location>
</feature>
<feature type="compositionally biased region" description="Basic and acidic residues" evidence="1">
    <location>
        <begin position="3838"/>
        <end position="3856"/>
    </location>
</feature>
<feature type="compositionally biased region" description="Polar residues" evidence="1">
    <location>
        <begin position="229"/>
        <end position="247"/>
    </location>
</feature>
<dbReference type="RefSeq" id="XP_003883830.1">
    <property type="nucleotide sequence ID" value="XM_003883781.1"/>
</dbReference>
<feature type="compositionally biased region" description="Low complexity" evidence="1">
    <location>
        <begin position="3738"/>
        <end position="3761"/>
    </location>
</feature>
<dbReference type="Proteomes" id="UP000007494">
    <property type="component" value="Chromosome VIII"/>
</dbReference>
<feature type="compositionally biased region" description="Basic and acidic residues" evidence="1">
    <location>
        <begin position="1861"/>
        <end position="1909"/>
    </location>
</feature>
<feature type="compositionally biased region" description="Low complexity" evidence="1">
    <location>
        <begin position="810"/>
        <end position="822"/>
    </location>
</feature>
<name>F0VJ87_NEOCL</name>
<feature type="region of interest" description="Disordered" evidence="1">
    <location>
        <begin position="1397"/>
        <end position="1434"/>
    </location>
</feature>
<feature type="compositionally biased region" description="Acidic residues" evidence="1">
    <location>
        <begin position="3022"/>
        <end position="3035"/>
    </location>
</feature>
<feature type="region of interest" description="Disordered" evidence="1">
    <location>
        <begin position="544"/>
        <end position="596"/>
    </location>
</feature>
<feature type="compositionally biased region" description="Basic and acidic residues" evidence="1">
    <location>
        <begin position="1831"/>
        <end position="1853"/>
    </location>
</feature>
<feature type="compositionally biased region" description="Gly residues" evidence="1">
    <location>
        <begin position="2494"/>
        <end position="2506"/>
    </location>
</feature>
<feature type="compositionally biased region" description="Low complexity" evidence="1">
    <location>
        <begin position="193"/>
        <end position="228"/>
    </location>
</feature>
<feature type="region of interest" description="Disordered" evidence="1">
    <location>
        <begin position="611"/>
        <end position="650"/>
    </location>
</feature>
<feature type="region of interest" description="Disordered" evidence="1">
    <location>
        <begin position="1037"/>
        <end position="1071"/>
    </location>
</feature>
<dbReference type="InParanoid" id="F0VJ87"/>
<feature type="compositionally biased region" description="Basic and acidic residues" evidence="1">
    <location>
        <begin position="460"/>
        <end position="473"/>
    </location>
</feature>
<feature type="region of interest" description="Disordered" evidence="1">
    <location>
        <begin position="2789"/>
        <end position="2867"/>
    </location>
</feature>
<feature type="compositionally biased region" description="Basic and acidic residues" evidence="1">
    <location>
        <begin position="3329"/>
        <end position="3356"/>
    </location>
</feature>
<feature type="compositionally biased region" description="Basic and acidic residues" evidence="1">
    <location>
        <begin position="1665"/>
        <end position="1674"/>
    </location>
</feature>
<dbReference type="VEuPathDB" id="ToxoDB:NCLIV_035790"/>
<feature type="compositionally biased region" description="Low complexity" evidence="1">
    <location>
        <begin position="3101"/>
        <end position="3125"/>
    </location>
</feature>
<feature type="compositionally biased region" description="Low complexity" evidence="1">
    <location>
        <begin position="2789"/>
        <end position="2808"/>
    </location>
</feature>
<feature type="compositionally biased region" description="Basic and acidic residues" evidence="1">
    <location>
        <begin position="274"/>
        <end position="315"/>
    </location>
</feature>
<feature type="compositionally biased region" description="Basic and acidic residues" evidence="1">
    <location>
        <begin position="772"/>
        <end position="798"/>
    </location>
</feature>
<feature type="region of interest" description="Disordered" evidence="1">
    <location>
        <begin position="2006"/>
        <end position="2029"/>
    </location>
</feature>
<feature type="region of interest" description="Disordered" evidence="1">
    <location>
        <begin position="2323"/>
        <end position="2762"/>
    </location>
</feature>
<feature type="compositionally biased region" description="Basic and acidic residues" evidence="1">
    <location>
        <begin position="3006"/>
        <end position="3016"/>
    </location>
</feature>
<feature type="region of interest" description="Disordered" evidence="1">
    <location>
        <begin position="3737"/>
        <end position="3860"/>
    </location>
</feature>
<feature type="compositionally biased region" description="Basic and acidic residues" evidence="1">
    <location>
        <begin position="3199"/>
        <end position="3231"/>
    </location>
</feature>
<accession>F0VJ87</accession>
<feature type="compositionally biased region" description="Basic and acidic residues" evidence="1">
    <location>
        <begin position="3049"/>
        <end position="3080"/>
    </location>
</feature>
<sequence>MHEVFVADCVFDKFHLDRVENDTGEDGEDSGGEARLRETDGDKGEPMDAENSDSCLRAEDCMHPATNLLSSAVQAFWLGIAREVAPHAIPPSLLPLCLRLPSAYLSFSSSASKKYRGRATNALPFSLVDQKKKLSRRLSRISFRSLLPVPAHLKEYPPAELHLAPCVRGSLASRFASKDRAAKCTARDQGYHLPSSDSSSASSSVSFPTSTSSLFSNASSPVVLPSSSRPFTTTAGHSHRPSAQTAESAALLASPGRPLEIENKGTVQPPALHSESETLHGEGRTEREIRIREGDRMAGHESGRKDRGTKGKSEGENGEDGPQTHGQGSLEVRDAPARFDLDTQTEKEAACAGRGQRGDGERGTDREKENKEKPGATDQDQQREDEVGDERRRRRGEREDHVRPRAAHQGEERDSSGDRKRLHWSSPVAGTDLENLPGKPSELSSCSTEALHLSSLVGTCEHEAQSENEESRKPGSTHSFASLVPFASSRFPSSPPRALPASDAARACAESPLSSRRASSCLSSSSRSAASSSSFMSFAPLDLSGASPALPSSGQSPRATAVPSGSPAALGEAAADLALIPGDHSPRPATRGSGDSWRLCSSAPHCAENRNSLQTGLSRETATTKMDTKEETTQLVCPSSSCQETHDQGDANFAEPERTERDLQKQASQPSPLADFLRLSTADCGVHCFSYYLRGGVSASLPLMLGVRERLWCADACVSPVYKPPAAAAAAPPQTGGREAPATDCRGEAALGLNGDSCVPSPETGADPDLLGGDHHRVLEPSRGGFDEPSRTRERSAQRDAGPADGSRTQSSSPSQPAAFSSLRTVPPCLPLGGPPSQIKHEDDSEPGAKTAGVRPPERGKADCGLVRFAPFQKEQTEGRFCSPPPCALAPAQFECIQADHPTIGYEGERKRPVEGAHSERADAPAQRLRAPEQVRCLVGDTEHASDPMAPADVKTGGDDGHASGHFSPSRNGASSVVSSGAPASSVAQPLPSSASFSTSAIASSATCPLPPYFPPASSSDTSPLLNYVSPIAPASTRLPPSHTSFLPPSSPFSLRPPTPSAVHSSSVPPPPVYPSSFLPASSAPHSSCCSSTSSGSSLSRASSSQLPSREAALAERLGSVAGTRRLFDLATTHSQAGRAHAKKPSLGKRARGCVDRARCLEDRKLRHEEMKRQERRRRRQKRERSTSAFRCHTYLGDELRRNCRALLRRRLIDEFFARIERERERAFSRFAIASGIAQNRRVDREKARSPSIRNGRNGVSCPSRSCSTRHSACRASLSTSWSQTASEPQSCGASSPSPPTQTNLRKSTAQKNEESVVLCTCHEEEDGTPPLRAETDPAFVSRQRRADADKKWAADVAETESDSERRAAGRSWGSGGERRMNAPAERENLEQMLTGKRPQAQPEAAARSAEKATVGQERRDRCPQGFTKNRAAHGVSAPPRIRLCDYWLSFDWSLAPTTLGKGDDKETKRATAQVRETSPGVRREKRQRDEESGLRARLVKCKRRVPIGASERSEDDGSTKGDQGDSSGEEPDTEAKDRGPEEEFQGEERRDGKRSAYCVAVRQKVGALGWSRKTVEADEGEKDRRETEARLDFEEAGKTEEGEQHTRRETHHTDLDTCPQRGDGEVDRPPAGERNLGEAHTLCSREKTELSVQRQGDNGEGGETEEKKEEGKETKKRRGASPENPRALLSMATPRPPPERRMAASQQGGQGDTDWEAVESEREETECENRDKEGGWETEGRQIKTAEGRGQHGTEGQAPKPSEEEQCIRRVTLLEEAGRGRTADRGEERDPDQEENTAPPQTRLRSADESVLTSPKDRAKRRKLGPNFIEGRKNEKERLGDGHGRFGLDRTQGEGGVCVSRRDRDQLECEEAERKKRGDSPRLLEKEEETRIEIPTWDRTEALARPGEDPAVGNVSSGSRAALKTEESVEMNIEAGELERGFDTKAEEGMPLPSRSQRGSENGFLPTAACSRDSLPFSHMASSALDCFFSFFSLAPDIGCLSGSPEEGAGRRRDKAAGFSDARGTGLRRPSWCSALQSASSSSLPSSLSLPCCSGSAPLPEETMPASLSHKEEDALEAREERRQQGEAHRAAIPERGGRRSDTGKRELTESLRSGEDEASTEEGGRPGREEGERKNRDRESKTDPWGTTEGHASERRSREGFTSSGQGSEGWTEGSWKAAAEGCEMRQEGRTHNGDERARETRQDQEGKGRRRIVCASGSSDEARHTERDVGTSLVDSAIRQSLLWGVLFASGFEERRAAEEKKRFTAARFAGPEGALVRLDRRCPRLVSFAYKAAETRRRRVRNLLDRGVQVLEREMDHLYDATSPRVRDSEAEKETTREAEKRVNRNQKEGEEGNEHRERADAEDRGVSTERNIEEHEQPESEAGEGTRAQDASLPGGQARNGESPVEMPKICARFENGLHPPRASDVPREGTGTECEPESRRHRGFLQLEEGDDRREQDGEEGAKGERSARGGRHAGRLREQRPEDSNGCGIGDGDTCGEGGAENHKQQETQDDGGDEQRTRQIGEFEEGTARFLPAFEASESRHTPSESSGQAVSTGSTVTGRQRCGSEEENEDNTLGGRSSPANSRSSPSVTYRFPSLETAVGMAAEAASGEKKETGHTRALTAESKALRTGVEGDGSFFESDAMDERPNLKKLLPEEPYSGGALDRRLLNFPGKFRTLRDQGMAEEEEDGDEYEEEDDEEEDEDGDEEEDEDDDEEEDDEEDGDEEEDEDEEEGEQRGDRGQPGDGMSMFEQLSLLHGVDESADGTVFNAMSWMCKTRSLHSSSLSSSLSPSGPSVSPLVPAADSRSGSLSRQSTMADAAPVPGPPKGLETPNPPPTAVAETDTSLSQLATQEGDPSIGASIGSLLPSEFSAGSSAFSHASCLPSSFLSVCPPPSRVSFSASAASVSPTALGLLPGLPAPWQREGKGESGGPPACPEADGDDPEETEEAGESATVRPHCQSFPVHTGDPRMQFFLASGASLERTAPTTCAGETGIVAQRHREDSAKRGEAGGVDAAEEIERVDESDESAVDRGAEGPQSLKDGSEKERALDRREGDAAEREPGREGRDVREEWIAQLLETYGDGTAGTPPLTNASRSSSFPPTSGFPSSASIAAAFPGQTLPILPAPSNAEGTEAADPAAWRDSSTDSTWLPLHTGALPSSAPGLSLSPSSSSSAAADSFLKSSPQPSADSAHLRDRSIGSEDSGAREPAEGERDCLSQDKARGAQESFSLGEHGALGEGPHVSPEESACLAEGSGVALSASCASEGRSFCTVAHASVEPEDALQSPCRDPEAPERPYTESCGEDVGLAQAPLMRSGESGETEMRIGEEEAIWEAKEAGEGTAEPQRDDAGEEGEAAPGGSFAKVWQDWTVTSRLVFGARRLAVYRQRVISATLASEVSLSDASKAGGDARGNASSSGHASAEQEQDAQSAPLRGAAAEERPDSHRGAESTEKDSSRGWCGPAKEGSQGEHREAEGEADARQREEGVKRAVISYRAFKRLREKVPASFASFFTPATYAHLLRDLGGHTDCQLLVRTLLNASFNRFVRHECEAFVDPTTRRLTKANFKRMLEAWSDDPTRIALAALKQQDAESQPGLFEFFTSYIAGLSPASDFNSSFQVERLFFMLDPDETGCIKVAELLSLPEFEKFMDIVYRPLGTEFADCAQQLQPQFAFDIFCFLREENCVLSAGVLASLCDALRVHICSQTYHVSPIVLSRLFASSKIRTRYHALAPSSSQESESSVSPETTVSPASSPCETSTKSCSERAPDNARDKASGRETTKSVVPDSEAQIPERQQGQSASADGAASPRPATSPALSAAESRTAGETQSEADQRSQAQREETGERDAHVNGDQTRPVVPVLEREELFRFLFTLEFCSCVWAEDAANIRALPPSAICLELRTTGLFPFVDELPEGSVELELLDRLQPAGKSFVTREEFLQNHTEARVFAMYLLSPTFFSLFEQRERIPGAPLLPGRSASPL</sequence>
<feature type="region of interest" description="Disordered" evidence="1">
    <location>
        <begin position="1240"/>
        <end position="1268"/>
    </location>
</feature>
<feature type="region of interest" description="Disordered" evidence="1">
    <location>
        <begin position="20"/>
        <end position="52"/>
    </location>
</feature>
<gene>
    <name evidence="2" type="ORF">NCLIV_035790</name>
</gene>
<feature type="compositionally biased region" description="Basic and acidic residues" evidence="1">
    <location>
        <begin position="1345"/>
        <end position="1354"/>
    </location>
</feature>
<feature type="compositionally biased region" description="Low complexity" evidence="1">
    <location>
        <begin position="3427"/>
        <end position="3438"/>
    </location>
</feature>
<feature type="compositionally biased region" description="Basic and acidic residues" evidence="1">
    <location>
        <begin position="2457"/>
        <end position="2474"/>
    </location>
</feature>
<evidence type="ECO:0000313" key="2">
    <source>
        <dbReference type="EMBL" id="CBZ53798.1"/>
    </source>
</evidence>
<feature type="compositionally biased region" description="Basic and acidic residues" evidence="1">
    <location>
        <begin position="2124"/>
        <end position="2144"/>
    </location>
</feature>
<feature type="compositionally biased region" description="Pro residues" evidence="1">
    <location>
        <begin position="2829"/>
        <end position="2844"/>
    </location>
</feature>
<feature type="compositionally biased region" description="Basic and acidic residues" evidence="1">
    <location>
        <begin position="2185"/>
        <end position="2210"/>
    </location>
</feature>
<evidence type="ECO:0000256" key="1">
    <source>
        <dbReference type="SAM" id="MobiDB-lite"/>
    </source>
</evidence>
<feature type="region of interest" description="Disordered" evidence="1">
    <location>
        <begin position="753"/>
        <end position="861"/>
    </location>
</feature>
<feature type="region of interest" description="Disordered" evidence="1">
    <location>
        <begin position="187"/>
        <end position="531"/>
    </location>
</feature>
<feature type="compositionally biased region" description="Basic and acidic residues" evidence="1">
    <location>
        <begin position="1728"/>
        <end position="1753"/>
    </location>
</feature>
<protein>
    <submittedName>
        <fullName evidence="2">Uncharacterized protein</fullName>
    </submittedName>
</protein>
<dbReference type="GeneID" id="13443366"/>
<feature type="compositionally biased region" description="Basic and acidic residues" evidence="1">
    <location>
        <begin position="1512"/>
        <end position="1524"/>
    </location>
</feature>
<proteinExistence type="predicted"/>
<dbReference type="EMBL" id="FR823390">
    <property type="protein sequence ID" value="CBZ53798.1"/>
    <property type="molecule type" value="Genomic_DNA"/>
</dbReference>
<feature type="compositionally biased region" description="Basic and acidic residues" evidence="1">
    <location>
        <begin position="1574"/>
        <end position="1616"/>
    </location>
</feature>
<feature type="compositionally biased region" description="Acidic residues" evidence="1">
    <location>
        <begin position="2690"/>
        <end position="2741"/>
    </location>
</feature>
<dbReference type="OrthoDB" id="333851at2759"/>
<feature type="compositionally biased region" description="Polar residues" evidence="1">
    <location>
        <begin position="633"/>
        <end position="643"/>
    </location>
</feature>
<feature type="compositionally biased region" description="Polar residues" evidence="1">
    <location>
        <begin position="611"/>
        <end position="625"/>
    </location>
</feature>
<feature type="compositionally biased region" description="Pro residues" evidence="1">
    <location>
        <begin position="1049"/>
        <end position="1060"/>
    </location>
</feature>
<feature type="compositionally biased region" description="Basic and acidic residues" evidence="1">
    <location>
        <begin position="2070"/>
        <end position="2117"/>
    </location>
</feature>
<feature type="region of interest" description="Disordered" evidence="1">
    <location>
        <begin position="2056"/>
        <end position="2230"/>
    </location>
</feature>
<feature type="compositionally biased region" description="Polar residues" evidence="1">
    <location>
        <begin position="1285"/>
        <end position="1311"/>
    </location>
</feature>
<feature type="compositionally biased region" description="Low complexity" evidence="1">
    <location>
        <begin position="2585"/>
        <end position="2596"/>
    </location>
</feature>
<dbReference type="eggNOG" id="ENOG502SC7Y">
    <property type="taxonomic scope" value="Eukaryota"/>
</dbReference>
<feature type="compositionally biased region" description="Basic and acidic residues" evidence="1">
    <location>
        <begin position="32"/>
        <end position="46"/>
    </location>
</feature>
<feature type="compositionally biased region" description="Basic and acidic residues" evidence="1">
    <location>
        <begin position="2651"/>
        <end position="2662"/>
    </location>
</feature>
<feature type="compositionally biased region" description="Low complexity" evidence="1">
    <location>
        <begin position="968"/>
        <end position="998"/>
    </location>
</feature>
<feature type="compositionally biased region" description="Acidic residues" evidence="1">
    <location>
        <begin position="22"/>
        <end position="31"/>
    </location>
</feature>
<feature type="compositionally biased region" description="Basic and acidic residues" evidence="1">
    <location>
        <begin position="1938"/>
        <end position="1949"/>
    </location>
</feature>
<feature type="region of interest" description="Disordered" evidence="1">
    <location>
        <begin position="2999"/>
        <end position="3263"/>
    </location>
</feature>
<feature type="compositionally biased region" description="Polar residues" evidence="1">
    <location>
        <begin position="2552"/>
        <end position="2567"/>
    </location>
</feature>
<organism evidence="2 3">
    <name type="scientific">Neospora caninum (strain Liverpool)</name>
    <dbReference type="NCBI Taxonomy" id="572307"/>
    <lineage>
        <taxon>Eukaryota</taxon>
        <taxon>Sar</taxon>
        <taxon>Alveolata</taxon>
        <taxon>Apicomplexa</taxon>
        <taxon>Conoidasida</taxon>
        <taxon>Coccidia</taxon>
        <taxon>Eucoccidiorida</taxon>
        <taxon>Eimeriorina</taxon>
        <taxon>Sarcocystidae</taxon>
        <taxon>Neospora</taxon>
    </lineage>
</organism>
<feature type="compositionally biased region" description="Basic and acidic residues" evidence="1">
    <location>
        <begin position="3444"/>
        <end position="3463"/>
    </location>
</feature>
<feature type="region of interest" description="Disordered" evidence="1">
    <location>
        <begin position="3409"/>
        <end position="3492"/>
    </location>
</feature>
<feature type="compositionally biased region" description="Low complexity" evidence="1">
    <location>
        <begin position="568"/>
        <end position="579"/>
    </location>
</feature>
<feature type="compositionally biased region" description="Low complexity" evidence="1">
    <location>
        <begin position="3164"/>
        <end position="3191"/>
    </location>
</feature>
<feature type="compositionally biased region" description="Basic and acidic residues" evidence="1">
    <location>
        <begin position="1623"/>
        <end position="1650"/>
    </location>
</feature>
<feature type="region of interest" description="Disordered" evidence="1">
    <location>
        <begin position="1285"/>
        <end position="1382"/>
    </location>
</feature>
<feature type="compositionally biased region" description="Polar residues" evidence="1">
    <location>
        <begin position="2849"/>
        <end position="2858"/>
    </location>
</feature>
<feature type="compositionally biased region" description="Basic and acidic residues" evidence="1">
    <location>
        <begin position="356"/>
        <end position="419"/>
    </location>
</feature>
<feature type="compositionally biased region" description="Polar residues" evidence="1">
    <location>
        <begin position="2813"/>
        <end position="2823"/>
    </location>
</feature>
<dbReference type="OMA" id="ETECENR"/>
<feature type="region of interest" description="Disordered" evidence="1">
    <location>
        <begin position="2924"/>
        <end position="2966"/>
    </location>
</feature>
<feature type="compositionally biased region" description="Low complexity" evidence="1">
    <location>
        <begin position="499"/>
        <end position="531"/>
    </location>
</feature>
<feature type="region of interest" description="Disordered" evidence="1">
    <location>
        <begin position="1457"/>
        <end position="1965"/>
    </location>
</feature>
<feature type="compositionally biased region" description="Basic and acidic residues" evidence="1">
    <location>
        <begin position="1534"/>
        <end position="1555"/>
    </location>
</feature>
<feature type="compositionally biased region" description="Basic and acidic residues" evidence="1">
    <location>
        <begin position="907"/>
        <end position="923"/>
    </location>
</feature>